<keyword evidence="2" id="KW-1185">Reference proteome</keyword>
<dbReference type="PANTHER" id="PTHR10492:SF57">
    <property type="entry name" value="ATP-DEPENDENT DNA HELICASE"/>
    <property type="match status" value="1"/>
</dbReference>
<name>A0A9Q3FX62_9BASI</name>
<evidence type="ECO:0000313" key="2">
    <source>
        <dbReference type="Proteomes" id="UP000765509"/>
    </source>
</evidence>
<dbReference type="PANTHER" id="PTHR10492">
    <property type="match status" value="1"/>
</dbReference>
<proteinExistence type="predicted"/>
<sequence>MLHAPCKEGLRCWTNCGCKWGYPKPYAAEKSISNDAYPVYRHCQGSSFKCRSHVYTNQDIIPYNKYLLLRYQFHSNVEIPYGIKALKYLDKYICKGEDRSALNLEANDETNSFVNGHYIGPSEGNYHLRTNKFLLK</sequence>
<evidence type="ECO:0000313" key="1">
    <source>
        <dbReference type="EMBL" id="MBW0545525.1"/>
    </source>
</evidence>
<reference evidence="1" key="1">
    <citation type="submission" date="2021-03" db="EMBL/GenBank/DDBJ databases">
        <title>Draft genome sequence of rust myrtle Austropuccinia psidii MF-1, a brazilian biotype.</title>
        <authorList>
            <person name="Quecine M.C."/>
            <person name="Pachon D.M.R."/>
            <person name="Bonatelli M.L."/>
            <person name="Correr F.H."/>
            <person name="Franceschini L.M."/>
            <person name="Leite T.F."/>
            <person name="Margarido G.R.A."/>
            <person name="Almeida C.A."/>
            <person name="Ferrarezi J.A."/>
            <person name="Labate C.A."/>
        </authorList>
    </citation>
    <scope>NUCLEOTIDE SEQUENCE</scope>
    <source>
        <strain evidence="1">MF-1</strain>
    </source>
</reference>
<dbReference type="EMBL" id="AVOT02050443">
    <property type="protein sequence ID" value="MBW0545525.1"/>
    <property type="molecule type" value="Genomic_DNA"/>
</dbReference>
<comment type="caution">
    <text evidence="1">The sequence shown here is derived from an EMBL/GenBank/DDBJ whole genome shotgun (WGS) entry which is preliminary data.</text>
</comment>
<accession>A0A9Q3FX62</accession>
<dbReference type="AlphaFoldDB" id="A0A9Q3FX62"/>
<organism evidence="1 2">
    <name type="scientific">Austropuccinia psidii MF-1</name>
    <dbReference type="NCBI Taxonomy" id="1389203"/>
    <lineage>
        <taxon>Eukaryota</taxon>
        <taxon>Fungi</taxon>
        <taxon>Dikarya</taxon>
        <taxon>Basidiomycota</taxon>
        <taxon>Pucciniomycotina</taxon>
        <taxon>Pucciniomycetes</taxon>
        <taxon>Pucciniales</taxon>
        <taxon>Sphaerophragmiaceae</taxon>
        <taxon>Austropuccinia</taxon>
    </lineage>
</organism>
<protein>
    <submittedName>
        <fullName evidence="1">Uncharacterized protein</fullName>
    </submittedName>
</protein>
<gene>
    <name evidence="1" type="ORF">O181_085240</name>
</gene>
<dbReference type="OrthoDB" id="3366231at2759"/>
<dbReference type="Proteomes" id="UP000765509">
    <property type="component" value="Unassembled WGS sequence"/>
</dbReference>